<sequence>MAESAEPFVHEHWKSRGAFLMACVGSAIGLGTIWRFPYITGVNGGGAFVLIYAACVLIIGIPLVAAEIALGRRGGNSAIRSMQKLATEEGASRFWVLLGWLSVLTPFVGLMLYSVIGGWVIDYAIQSGRGMFAGADAESSSAFFATLTSNPWRLLFWHTVFISITIGIVARGVNAGIARAVELLIPGLAVLLVVLLVYVLFTTDFMSGVRFLFQPDFGKVNATVVLMAIGQAFFSLSIAVGALITYGAYMPKRISIPGAACTIAVADTSVAILIGLVVFPLVITYGLEPGEGPGLVFVTLPIAFGSMPGGAFFGTVFFVLMLMTALTSSIGMLEPVVSRLVESRRMGRPALAVIIGGIAWLCGLMAVLSFNVLSGFNPLSWIPGFETSTLFDLLDFTAANLLIPAGGLLIALFAGWVMRRESIRDELGLRDGVVFRLWYALVRYVLPVAILIIAGTNLLGR</sequence>
<dbReference type="Pfam" id="PF00209">
    <property type="entry name" value="SNF"/>
    <property type="match status" value="2"/>
</dbReference>
<comment type="similarity">
    <text evidence="6">Belongs to the sodium:neurotransmitter symporter (SNF) (TC 2.A.22) family.</text>
</comment>
<evidence type="ECO:0000256" key="2">
    <source>
        <dbReference type="ARBA" id="ARBA00022448"/>
    </source>
</evidence>
<dbReference type="RefSeq" id="WP_354693879.1">
    <property type="nucleotide sequence ID" value="NZ_JAZHOG010000001.1"/>
</dbReference>
<keyword evidence="3 6" id="KW-0812">Transmembrane</keyword>
<dbReference type="PROSITE" id="PS00610">
    <property type="entry name" value="NA_NEUROTRAN_SYMP_1"/>
    <property type="match status" value="1"/>
</dbReference>
<keyword evidence="9" id="KW-1185">Reference proteome</keyword>
<feature type="transmembrane region" description="Helical" evidence="7">
    <location>
        <begin position="154"/>
        <end position="173"/>
    </location>
</feature>
<dbReference type="NCBIfam" id="NF037979">
    <property type="entry name" value="Na_transp"/>
    <property type="match status" value="1"/>
</dbReference>
<keyword evidence="5 7" id="KW-0472">Membrane</keyword>
<comment type="subcellular location">
    <subcellularLocation>
        <location evidence="1">Membrane</location>
        <topology evidence="1">Multi-pass membrane protein</topology>
    </subcellularLocation>
</comment>
<feature type="transmembrane region" description="Helical" evidence="7">
    <location>
        <begin position="351"/>
        <end position="376"/>
    </location>
</feature>
<reference evidence="8 9" key="1">
    <citation type="submission" date="2024-02" db="EMBL/GenBank/DDBJ databases">
        <title>A novel Wenzhouxiangellaceae bacterium, isolated from coastal sediments.</title>
        <authorList>
            <person name="Du Z.-J."/>
            <person name="Ye Y.-Q."/>
            <person name="Zhang X.-Y."/>
        </authorList>
    </citation>
    <scope>NUCLEOTIDE SEQUENCE [LARGE SCALE GENOMIC DNA]</scope>
    <source>
        <strain evidence="8 9">CH-27</strain>
    </source>
</reference>
<evidence type="ECO:0000256" key="7">
    <source>
        <dbReference type="SAM" id="Phobius"/>
    </source>
</evidence>
<dbReference type="GO" id="GO:0015293">
    <property type="term" value="F:symporter activity"/>
    <property type="evidence" value="ECO:0007669"/>
    <property type="project" value="UniProtKB-KW"/>
</dbReference>
<dbReference type="CDD" id="cd10336">
    <property type="entry name" value="SLC6sbd_Tyt1-Like"/>
    <property type="match status" value="1"/>
</dbReference>
<feature type="transmembrane region" description="Helical" evidence="7">
    <location>
        <begin position="49"/>
        <end position="70"/>
    </location>
</feature>
<name>A0AAW9RBL4_9GAMM</name>
<dbReference type="InterPro" id="IPR000175">
    <property type="entry name" value="Na/ntran_symport"/>
</dbReference>
<dbReference type="PROSITE" id="PS50267">
    <property type="entry name" value="NA_NEUROTRAN_SYMP_3"/>
    <property type="match status" value="1"/>
</dbReference>
<accession>A0AAW9RBL4</accession>
<feature type="transmembrane region" description="Helical" evidence="7">
    <location>
        <begin position="437"/>
        <end position="459"/>
    </location>
</feature>
<feature type="transmembrane region" description="Helical" evidence="7">
    <location>
        <begin position="91"/>
        <end position="121"/>
    </location>
</feature>
<dbReference type="PRINTS" id="PR00176">
    <property type="entry name" value="NANEUSMPORT"/>
</dbReference>
<evidence type="ECO:0000313" key="9">
    <source>
        <dbReference type="Proteomes" id="UP001359886"/>
    </source>
</evidence>
<protein>
    <recommendedName>
        <fullName evidence="6">Transporter</fullName>
    </recommendedName>
</protein>
<dbReference type="InterPro" id="IPR047218">
    <property type="entry name" value="YocR/YhdH-like"/>
</dbReference>
<dbReference type="EMBL" id="JAZHOG010000001">
    <property type="protein sequence ID" value="MEJ8566130.1"/>
    <property type="molecule type" value="Genomic_DNA"/>
</dbReference>
<keyword evidence="4 7" id="KW-1133">Transmembrane helix</keyword>
<organism evidence="8 9">
    <name type="scientific">Elongatibacter sediminis</name>
    <dbReference type="NCBI Taxonomy" id="3119006"/>
    <lineage>
        <taxon>Bacteria</taxon>
        <taxon>Pseudomonadati</taxon>
        <taxon>Pseudomonadota</taxon>
        <taxon>Gammaproteobacteria</taxon>
        <taxon>Chromatiales</taxon>
        <taxon>Wenzhouxiangellaceae</taxon>
        <taxon>Elongatibacter</taxon>
    </lineage>
</organism>
<evidence type="ECO:0000256" key="3">
    <source>
        <dbReference type="ARBA" id="ARBA00022692"/>
    </source>
</evidence>
<evidence type="ECO:0000256" key="4">
    <source>
        <dbReference type="ARBA" id="ARBA00022989"/>
    </source>
</evidence>
<comment type="caution">
    <text evidence="8">The sequence shown here is derived from an EMBL/GenBank/DDBJ whole genome shotgun (WGS) entry which is preliminary data.</text>
</comment>
<dbReference type="PANTHER" id="PTHR42948">
    <property type="entry name" value="TRANSPORTER"/>
    <property type="match status" value="1"/>
</dbReference>
<feature type="transmembrane region" description="Helical" evidence="7">
    <location>
        <begin position="18"/>
        <end position="37"/>
    </location>
</feature>
<evidence type="ECO:0000256" key="6">
    <source>
        <dbReference type="RuleBase" id="RU003732"/>
    </source>
</evidence>
<evidence type="ECO:0000256" key="1">
    <source>
        <dbReference type="ARBA" id="ARBA00004141"/>
    </source>
</evidence>
<gene>
    <name evidence="8" type="ORF">V3330_00725</name>
</gene>
<keyword evidence="2 6" id="KW-0813">Transport</keyword>
<feature type="transmembrane region" description="Helical" evidence="7">
    <location>
        <begin position="180"/>
        <end position="201"/>
    </location>
</feature>
<feature type="transmembrane region" description="Helical" evidence="7">
    <location>
        <begin position="261"/>
        <end position="287"/>
    </location>
</feature>
<dbReference type="InterPro" id="IPR037272">
    <property type="entry name" value="SNS_sf"/>
</dbReference>
<dbReference type="AlphaFoldDB" id="A0AAW9RBL4"/>
<dbReference type="GO" id="GO:0016020">
    <property type="term" value="C:membrane"/>
    <property type="evidence" value="ECO:0007669"/>
    <property type="project" value="UniProtKB-SubCell"/>
</dbReference>
<evidence type="ECO:0000313" key="8">
    <source>
        <dbReference type="EMBL" id="MEJ8566130.1"/>
    </source>
</evidence>
<dbReference type="Proteomes" id="UP001359886">
    <property type="component" value="Unassembled WGS sequence"/>
</dbReference>
<evidence type="ECO:0000256" key="5">
    <source>
        <dbReference type="ARBA" id="ARBA00023136"/>
    </source>
</evidence>
<feature type="transmembrane region" description="Helical" evidence="7">
    <location>
        <begin position="396"/>
        <end position="417"/>
    </location>
</feature>
<dbReference type="SUPFAM" id="SSF161070">
    <property type="entry name" value="SNF-like"/>
    <property type="match status" value="1"/>
</dbReference>
<keyword evidence="6" id="KW-0769">Symport</keyword>
<feature type="transmembrane region" description="Helical" evidence="7">
    <location>
        <begin position="307"/>
        <end position="330"/>
    </location>
</feature>
<feature type="transmembrane region" description="Helical" evidence="7">
    <location>
        <begin position="221"/>
        <end position="249"/>
    </location>
</feature>
<dbReference type="PANTHER" id="PTHR42948:SF1">
    <property type="entry name" value="TRANSPORTER"/>
    <property type="match status" value="1"/>
</dbReference>
<proteinExistence type="inferred from homology"/>